<evidence type="ECO:0000313" key="1">
    <source>
        <dbReference type="EMBL" id="ECY6545532.1"/>
    </source>
</evidence>
<accession>A0A6Z9EWG1</accession>
<gene>
    <name evidence="1" type="ORF">F6436_14495</name>
</gene>
<proteinExistence type="predicted"/>
<dbReference type="EMBL" id="AALEDS010000021">
    <property type="protein sequence ID" value="ECY6545532.1"/>
    <property type="molecule type" value="Genomic_DNA"/>
</dbReference>
<evidence type="ECO:0000313" key="2">
    <source>
        <dbReference type="Proteomes" id="UP000364988"/>
    </source>
</evidence>
<feature type="non-terminal residue" evidence="1">
    <location>
        <position position="34"/>
    </location>
</feature>
<protein>
    <submittedName>
        <fullName evidence="1">VanZ family protein</fullName>
    </submittedName>
</protein>
<dbReference type="Proteomes" id="UP000364988">
    <property type="component" value="Unassembled WGS sequence"/>
</dbReference>
<organism evidence="1 2">
    <name type="scientific">Listeria monocytogenes</name>
    <dbReference type="NCBI Taxonomy" id="1639"/>
    <lineage>
        <taxon>Bacteria</taxon>
        <taxon>Bacillati</taxon>
        <taxon>Bacillota</taxon>
        <taxon>Bacilli</taxon>
        <taxon>Bacillales</taxon>
        <taxon>Listeriaceae</taxon>
        <taxon>Listeria</taxon>
    </lineage>
</organism>
<dbReference type="AlphaFoldDB" id="A0A6Z9EWG1"/>
<name>A0A6Z9EWG1_LISMN</name>
<comment type="caution">
    <text evidence="1">The sequence shown here is derived from an EMBL/GenBank/DDBJ whole genome shotgun (WGS) entry which is preliminary data.</text>
</comment>
<reference evidence="1 2" key="1">
    <citation type="submission" date="2019-09" db="EMBL/GenBank/DDBJ databases">
        <authorList>
            <consortium name="GenomeTrakr network: Whole genome sequencing for foodborne pathogen traceback"/>
        </authorList>
    </citation>
    <scope>NUCLEOTIDE SEQUENCE [LARGE SCALE GENOMIC DNA]</scope>
    <source>
        <strain evidence="1 2">FLAG-55987</strain>
    </source>
</reference>
<sequence>MLRFSGLVMTIALIVYIVFFLLRWLKRREKLEMI</sequence>